<feature type="domain" description="Peptidase M28" evidence="8">
    <location>
        <begin position="186"/>
        <end position="376"/>
    </location>
</feature>
<evidence type="ECO:0000256" key="4">
    <source>
        <dbReference type="ARBA" id="ARBA00022729"/>
    </source>
</evidence>
<keyword evidence="4 7" id="KW-0732">Signal</keyword>
<reference evidence="10 11" key="1">
    <citation type="submission" date="2016-05" db="EMBL/GenBank/DDBJ databases">
        <title>Genome sequencing of Vitellibacter soesokkakensis RSSK-12.</title>
        <authorList>
            <person name="Thevarajoo S."/>
            <person name="Selvaratnam C."/>
            <person name="Goh K.M."/>
            <person name="Chan K.-G."/>
            <person name="Chong C.S."/>
        </authorList>
    </citation>
    <scope>NUCLEOTIDE SEQUENCE [LARGE SCALE GENOMIC DNA]</scope>
    <source>
        <strain evidence="10 11">RSSK-12</strain>
    </source>
</reference>
<dbReference type="RefSeq" id="WP_068761622.1">
    <property type="nucleotide sequence ID" value="NZ_LXIE01000012.1"/>
</dbReference>
<dbReference type="Pfam" id="PF18962">
    <property type="entry name" value="Por_Secre_tail"/>
    <property type="match status" value="1"/>
</dbReference>
<dbReference type="STRING" id="1385699.A7A78_02830"/>
<evidence type="ECO:0008006" key="12">
    <source>
        <dbReference type="Google" id="ProtNLM"/>
    </source>
</evidence>
<keyword evidence="1" id="KW-0031">Aminopeptidase</keyword>
<evidence type="ECO:0000313" key="11">
    <source>
        <dbReference type="Proteomes" id="UP000077552"/>
    </source>
</evidence>
<dbReference type="GO" id="GO:0046872">
    <property type="term" value="F:metal ion binding"/>
    <property type="evidence" value="ECO:0007669"/>
    <property type="project" value="UniProtKB-KW"/>
</dbReference>
<keyword evidence="6" id="KW-0862">Zinc</keyword>
<evidence type="ECO:0000259" key="9">
    <source>
        <dbReference type="Pfam" id="PF18962"/>
    </source>
</evidence>
<evidence type="ECO:0000256" key="6">
    <source>
        <dbReference type="ARBA" id="ARBA00022833"/>
    </source>
</evidence>
<dbReference type="GO" id="GO:0006508">
    <property type="term" value="P:proteolysis"/>
    <property type="evidence" value="ECO:0007669"/>
    <property type="project" value="UniProtKB-KW"/>
</dbReference>
<dbReference type="Proteomes" id="UP000077552">
    <property type="component" value="Unassembled WGS sequence"/>
</dbReference>
<dbReference type="AlphaFoldDB" id="A0A1A9LED9"/>
<dbReference type="InterPro" id="IPR045175">
    <property type="entry name" value="M28_fam"/>
</dbReference>
<proteinExistence type="predicted"/>
<dbReference type="InterPro" id="IPR026444">
    <property type="entry name" value="Secre_tail"/>
</dbReference>
<keyword evidence="11" id="KW-1185">Reference proteome</keyword>
<keyword evidence="2" id="KW-0645">Protease</keyword>
<keyword evidence="3" id="KW-0479">Metal-binding</keyword>
<evidence type="ECO:0000256" key="1">
    <source>
        <dbReference type="ARBA" id="ARBA00022438"/>
    </source>
</evidence>
<dbReference type="GO" id="GO:0004177">
    <property type="term" value="F:aminopeptidase activity"/>
    <property type="evidence" value="ECO:0007669"/>
    <property type="project" value="UniProtKB-KW"/>
</dbReference>
<evidence type="ECO:0000259" key="8">
    <source>
        <dbReference type="Pfam" id="PF04389"/>
    </source>
</evidence>
<protein>
    <recommendedName>
        <fullName evidence="12">Peptidase M28 domain-containing protein</fullName>
    </recommendedName>
</protein>
<keyword evidence="5" id="KW-0378">Hydrolase</keyword>
<dbReference type="PANTHER" id="PTHR12147:SF56">
    <property type="entry name" value="AMINOPEPTIDASE YDR415C-RELATED"/>
    <property type="match status" value="1"/>
</dbReference>
<evidence type="ECO:0000256" key="2">
    <source>
        <dbReference type="ARBA" id="ARBA00022670"/>
    </source>
</evidence>
<organism evidence="10 11">
    <name type="scientific">Aequorivita soesokkakensis</name>
    <dbReference type="NCBI Taxonomy" id="1385699"/>
    <lineage>
        <taxon>Bacteria</taxon>
        <taxon>Pseudomonadati</taxon>
        <taxon>Bacteroidota</taxon>
        <taxon>Flavobacteriia</taxon>
        <taxon>Flavobacteriales</taxon>
        <taxon>Flavobacteriaceae</taxon>
        <taxon>Aequorivita</taxon>
    </lineage>
</organism>
<evidence type="ECO:0000256" key="7">
    <source>
        <dbReference type="SAM" id="SignalP"/>
    </source>
</evidence>
<dbReference type="NCBIfam" id="TIGR04183">
    <property type="entry name" value="Por_Secre_tail"/>
    <property type="match status" value="1"/>
</dbReference>
<dbReference type="Gene3D" id="3.40.630.10">
    <property type="entry name" value="Zn peptidases"/>
    <property type="match status" value="1"/>
</dbReference>
<sequence length="485" mass="53729">MKKITTGILMFLMFTFTAYAQYGKPTADLTFATMDAADALSIQQLYPNEITILESRNNQAAVILTDNIIHKIHDNVKTHGPGYIFRASEEQALQALEPIARRNPLIDYSITEDEFVNECLDLVDANNIENDILNLQNYGTRYHTKPEAEQAVLDQQAKWDAMILAAGRTDVHTRIFEHVNTPMPSVILTIDGVNTPDEFVIIGGHIDSFSFQGNNNAPGADDNASGIASLNEMVRVLLEKDFVPNRTIEVMAFAAEEIGLVGSAEIAQEYAANGVNVAAFVQFDMTGYNGSNSDVYITTDSYNSTSLNNYLTDLMDHYNASGVHSFTYGFTECGYGCSDHASWADNGYDAAFPFEAAFGEDNPNIHTAGDLYSFFNEPNHAVKFAKLGLEFLIEAAKPQTLSVNDFSENAIRFFVKDKTLNYRLNNTVSNIKEVSVYNVAGQRIISEKVNTESGSLQLSQFAQGFYIVHFALENGHTFAKKFILN</sequence>
<gene>
    <name evidence="10" type="ORF">A7A78_02830</name>
</gene>
<feature type="chain" id="PRO_5008392147" description="Peptidase M28 domain-containing protein" evidence="7">
    <location>
        <begin position="21"/>
        <end position="485"/>
    </location>
</feature>
<accession>A0A1A9LED9</accession>
<dbReference type="InterPro" id="IPR007484">
    <property type="entry name" value="Peptidase_M28"/>
</dbReference>
<comment type="caution">
    <text evidence="10">The sequence shown here is derived from an EMBL/GenBank/DDBJ whole genome shotgun (WGS) entry which is preliminary data.</text>
</comment>
<dbReference type="GO" id="GO:0008235">
    <property type="term" value="F:metalloexopeptidase activity"/>
    <property type="evidence" value="ECO:0007669"/>
    <property type="project" value="InterPro"/>
</dbReference>
<name>A0A1A9LED9_9FLAO</name>
<dbReference type="PANTHER" id="PTHR12147">
    <property type="entry name" value="METALLOPEPTIDASE M28 FAMILY MEMBER"/>
    <property type="match status" value="1"/>
</dbReference>
<dbReference type="EMBL" id="LXIE01000012">
    <property type="protein sequence ID" value="OAD91447.1"/>
    <property type="molecule type" value="Genomic_DNA"/>
</dbReference>
<feature type="signal peptide" evidence="7">
    <location>
        <begin position="1"/>
        <end position="20"/>
    </location>
</feature>
<evidence type="ECO:0000256" key="5">
    <source>
        <dbReference type="ARBA" id="ARBA00022801"/>
    </source>
</evidence>
<dbReference type="Pfam" id="PF04389">
    <property type="entry name" value="Peptidase_M28"/>
    <property type="match status" value="1"/>
</dbReference>
<evidence type="ECO:0000313" key="10">
    <source>
        <dbReference type="EMBL" id="OAD91447.1"/>
    </source>
</evidence>
<feature type="domain" description="Secretion system C-terminal sorting" evidence="9">
    <location>
        <begin position="419"/>
        <end position="483"/>
    </location>
</feature>
<evidence type="ECO:0000256" key="3">
    <source>
        <dbReference type="ARBA" id="ARBA00022723"/>
    </source>
</evidence>
<dbReference type="SUPFAM" id="SSF53187">
    <property type="entry name" value="Zn-dependent exopeptidases"/>
    <property type="match status" value="1"/>
</dbReference>